<comment type="caution">
    <text evidence="1">The sequence shown here is derived from an EMBL/GenBank/DDBJ whole genome shotgun (WGS) entry which is preliminary data.</text>
</comment>
<name>A0A1S2M3W4_9BACI</name>
<keyword evidence="2" id="KW-1185">Reference proteome</keyword>
<gene>
    <name evidence="1" type="ORF">BKP45_13755</name>
</gene>
<dbReference type="AlphaFoldDB" id="A0A1S2M3W4"/>
<sequence length="76" mass="8565">MLFGAASLFSLLISNPPLGFYYFQNRMNNFYPRKAQGAHLSATNTGRPARSGRVFDRKRRSEVIEPMAPGARQFPS</sequence>
<dbReference type="Proteomes" id="UP000180057">
    <property type="component" value="Unassembled WGS sequence"/>
</dbReference>
<evidence type="ECO:0000313" key="1">
    <source>
        <dbReference type="EMBL" id="OIJ19220.1"/>
    </source>
</evidence>
<proteinExistence type="predicted"/>
<reference evidence="1 2" key="1">
    <citation type="submission" date="2016-10" db="EMBL/GenBank/DDBJ databases">
        <title>Draft genome sequences of four alkaliphilic bacteria belonging to the Anaerobacillus genus.</title>
        <authorList>
            <person name="Bassil N.M."/>
            <person name="Lloyd J.R."/>
        </authorList>
    </citation>
    <scope>NUCLEOTIDE SEQUENCE [LARGE SCALE GENOMIC DNA]</scope>
    <source>
        <strain evidence="1 2">DSM 22531</strain>
    </source>
</reference>
<protein>
    <submittedName>
        <fullName evidence="1">Uncharacterized protein</fullName>
    </submittedName>
</protein>
<accession>A0A1S2M3W4</accession>
<evidence type="ECO:0000313" key="2">
    <source>
        <dbReference type="Proteomes" id="UP000180057"/>
    </source>
</evidence>
<organism evidence="1 2">
    <name type="scientific">Anaerobacillus alkalidiazotrophicus</name>
    <dbReference type="NCBI Taxonomy" id="472963"/>
    <lineage>
        <taxon>Bacteria</taxon>
        <taxon>Bacillati</taxon>
        <taxon>Bacillota</taxon>
        <taxon>Bacilli</taxon>
        <taxon>Bacillales</taxon>
        <taxon>Bacillaceae</taxon>
        <taxon>Anaerobacillus</taxon>
    </lineage>
</organism>
<dbReference type="EMBL" id="MLQS01000019">
    <property type="protein sequence ID" value="OIJ19220.1"/>
    <property type="molecule type" value="Genomic_DNA"/>
</dbReference>